<feature type="compositionally biased region" description="Basic and acidic residues" evidence="5">
    <location>
        <begin position="561"/>
        <end position="575"/>
    </location>
</feature>
<evidence type="ECO:0000256" key="4">
    <source>
        <dbReference type="ARBA" id="ARBA00023242"/>
    </source>
</evidence>
<dbReference type="GO" id="GO:0006353">
    <property type="term" value="P:DNA-templated transcription termination"/>
    <property type="evidence" value="ECO:0007669"/>
    <property type="project" value="UniProtKB-ARBA"/>
</dbReference>
<evidence type="ECO:0000256" key="1">
    <source>
        <dbReference type="ARBA" id="ARBA00004123"/>
    </source>
</evidence>
<feature type="region of interest" description="Disordered" evidence="5">
    <location>
        <begin position="128"/>
        <end position="238"/>
    </location>
</feature>
<dbReference type="GO" id="GO:0031981">
    <property type="term" value="C:nuclear lumen"/>
    <property type="evidence" value="ECO:0007669"/>
    <property type="project" value="UniProtKB-ARBA"/>
</dbReference>
<dbReference type="GO" id="GO:0003700">
    <property type="term" value="F:DNA-binding transcription factor activity"/>
    <property type="evidence" value="ECO:0007669"/>
    <property type="project" value="TreeGrafter"/>
</dbReference>
<dbReference type="Pfam" id="PF21559">
    <property type="entry name" value="Reb1_MybAD"/>
    <property type="match status" value="1"/>
</dbReference>
<feature type="compositionally biased region" description="Polar residues" evidence="5">
    <location>
        <begin position="170"/>
        <end position="179"/>
    </location>
</feature>
<dbReference type="FunFam" id="1.10.10.60:FF:000387">
    <property type="entry name" value="Replication termination factor 1"/>
    <property type="match status" value="1"/>
</dbReference>
<dbReference type="EMBL" id="UFAJ01000622">
    <property type="protein sequence ID" value="SSD61248.1"/>
    <property type="molecule type" value="Genomic_DNA"/>
</dbReference>
<dbReference type="CDD" id="cd00167">
    <property type="entry name" value="SANT"/>
    <property type="match status" value="1"/>
</dbReference>
<feature type="compositionally biased region" description="Polar residues" evidence="5">
    <location>
        <begin position="1"/>
        <end position="13"/>
    </location>
</feature>
<evidence type="ECO:0000259" key="6">
    <source>
        <dbReference type="PROSITE" id="PS50090"/>
    </source>
</evidence>
<dbReference type="VEuPathDB" id="FungiDB:SCODWIG_03009"/>
<dbReference type="Proteomes" id="UP000262825">
    <property type="component" value="Unassembled WGS sequence"/>
</dbReference>
<dbReference type="Gene3D" id="1.10.10.60">
    <property type="entry name" value="Homeodomain-like"/>
    <property type="match status" value="2"/>
</dbReference>
<feature type="region of interest" description="Disordered" evidence="5">
    <location>
        <begin position="501"/>
        <end position="575"/>
    </location>
</feature>
<name>A0A376B978_9ASCO</name>
<feature type="region of interest" description="Disordered" evidence="5">
    <location>
        <begin position="267"/>
        <end position="332"/>
    </location>
</feature>
<dbReference type="SUPFAM" id="SSF46689">
    <property type="entry name" value="Homeodomain-like"/>
    <property type="match status" value="1"/>
</dbReference>
<evidence type="ECO:0008006" key="10">
    <source>
        <dbReference type="Google" id="ProtNLM"/>
    </source>
</evidence>
<protein>
    <recommendedName>
        <fullName evidence="10">DNA-binding protein REB1</fullName>
    </recommendedName>
</protein>
<feature type="domain" description="HTH myb-type" evidence="7">
    <location>
        <begin position="619"/>
        <end position="651"/>
    </location>
</feature>
<gene>
    <name evidence="8" type="ORF">SCODWIG_03009</name>
</gene>
<feature type="compositionally biased region" description="Basic and acidic residues" evidence="5">
    <location>
        <begin position="306"/>
        <end position="322"/>
    </location>
</feature>
<feature type="compositionally biased region" description="Basic and acidic residues" evidence="5">
    <location>
        <begin position="180"/>
        <end position="196"/>
    </location>
</feature>
<dbReference type="SMART" id="SM00717">
    <property type="entry name" value="SANT"/>
    <property type="match status" value="3"/>
</dbReference>
<comment type="subcellular location">
    <subcellularLocation>
        <location evidence="1">Nucleus</location>
    </subcellularLocation>
</comment>
<dbReference type="PANTHER" id="PTHR46380">
    <property type="entry name" value="CYCLIN-D-BINDING MYB-LIKE TRANSCRIPTION FACTOR 1"/>
    <property type="match status" value="1"/>
</dbReference>
<dbReference type="Pfam" id="PF00249">
    <property type="entry name" value="Myb_DNA-binding"/>
    <property type="match status" value="1"/>
</dbReference>
<dbReference type="InterPro" id="IPR009057">
    <property type="entry name" value="Homeodomain-like_sf"/>
</dbReference>
<dbReference type="GO" id="GO:0000976">
    <property type="term" value="F:transcription cis-regulatory region binding"/>
    <property type="evidence" value="ECO:0007669"/>
    <property type="project" value="TreeGrafter"/>
</dbReference>
<evidence type="ECO:0000313" key="8">
    <source>
        <dbReference type="EMBL" id="SSD61248.1"/>
    </source>
</evidence>
<keyword evidence="3" id="KW-0238">DNA-binding</keyword>
<evidence type="ECO:0000313" key="9">
    <source>
        <dbReference type="Proteomes" id="UP000262825"/>
    </source>
</evidence>
<dbReference type="AlphaFoldDB" id="A0A376B978"/>
<dbReference type="InterPro" id="IPR049260">
    <property type="entry name" value="REB1_MybAD"/>
</dbReference>
<feature type="compositionally biased region" description="Basic and acidic residues" evidence="5">
    <location>
        <begin position="226"/>
        <end position="238"/>
    </location>
</feature>
<feature type="domain" description="Myb-like" evidence="6">
    <location>
        <begin position="423"/>
        <end position="468"/>
    </location>
</feature>
<evidence type="ECO:0000256" key="3">
    <source>
        <dbReference type="ARBA" id="ARBA00023125"/>
    </source>
</evidence>
<dbReference type="InterPro" id="IPR017930">
    <property type="entry name" value="Myb_dom"/>
</dbReference>
<organism evidence="8 9">
    <name type="scientific">Saccharomycodes ludwigii</name>
    <dbReference type="NCBI Taxonomy" id="36035"/>
    <lineage>
        <taxon>Eukaryota</taxon>
        <taxon>Fungi</taxon>
        <taxon>Dikarya</taxon>
        <taxon>Ascomycota</taxon>
        <taxon>Saccharomycotina</taxon>
        <taxon>Saccharomycetes</taxon>
        <taxon>Saccharomycodales</taxon>
        <taxon>Saccharomycodaceae</taxon>
        <taxon>Saccharomycodes</taxon>
    </lineage>
</organism>
<feature type="region of interest" description="Disordered" evidence="5">
    <location>
        <begin position="1"/>
        <end position="41"/>
    </location>
</feature>
<proteinExistence type="predicted"/>
<feature type="domain" description="Myb-like" evidence="6">
    <location>
        <begin position="622"/>
        <end position="647"/>
    </location>
</feature>
<feature type="compositionally biased region" description="Basic and acidic residues" evidence="5">
    <location>
        <begin position="284"/>
        <end position="299"/>
    </location>
</feature>
<evidence type="ECO:0000256" key="5">
    <source>
        <dbReference type="SAM" id="MobiDB-lite"/>
    </source>
</evidence>
<feature type="compositionally biased region" description="Polar residues" evidence="5">
    <location>
        <begin position="147"/>
        <end position="161"/>
    </location>
</feature>
<dbReference type="PANTHER" id="PTHR46380:SF2">
    <property type="entry name" value="CYCLIN-D-BINDING MYB-LIKE TRANSCRIPTION FACTOR 1"/>
    <property type="match status" value="1"/>
</dbReference>
<feature type="domain" description="HTH myb-type" evidence="7">
    <location>
        <begin position="419"/>
        <end position="472"/>
    </location>
</feature>
<dbReference type="InterPro" id="IPR001005">
    <property type="entry name" value="SANT/Myb"/>
</dbReference>
<sequence>MSKAVSQTNTSRVSTDDDNDYDTSTITAIQSHNNDNREETSDVLKYMKDASEDEDEENNDVVEAALAAVTATTSENNIVNLDPFVQRSKKIQKEEKEMNRKSLKQHQLEESLSPVTLGVNDTVLTTKDQVPKRKKKKNNNSKSNKSDIQQRSSNVHVINTDNNEKVTGDITFSNENADTVSRKRTNEFTSDVEHNYNSKKTKKQTVEVDPALTNIDETESSNGDIKPIDEDSNSKDNINDQALGEIDYAAHIATLLKSQVSVVSNDSNIGEEKEGQDVTAANNKTKDSVKKKDEAKESTDDLISNAKDKKEEEKDITKEVNDKANNSTAGATELKRTVAMPALAPTHHTKSKAFDSQEENAIDEYILEYCGQKGFSREDFCDRIWSNGGRKDDFWVRLCQVLPHRTRSSIYKHVRRRYHIFEQRGKWTLEEDTKLKNLCLIKEGQWSYIGQQLGRMPEDCRDRWRNYLKCGEHKNANKWTKTEEEKLVKVVTDMLKIFNNVTEGDSEPQSLENKQADGNENATNSAEDTDESATKNNGNENIDLELINQNVKQETEEEKDDEKLLDGKFKEKENTVDENAKPINKYNKRSQKVKKTVHHSPPPSNIDVTMKRLKNNVTNGVNWTLVSEQMGGTRSRIQCRYKWNSIIEKEAINILNNFGSNDIVNLLNCIKHANVDYFHNIDWDDVANKFQQEGAKLSPDMLKACFKRMRRSVKIPESTSLAETLDILFKSEQKKASSSPK</sequence>
<keyword evidence="2" id="KW-0677">Repeat</keyword>
<dbReference type="InterPro" id="IPR051651">
    <property type="entry name" value="DMTF1_DNA-bind_reg"/>
</dbReference>
<evidence type="ECO:0000259" key="7">
    <source>
        <dbReference type="PROSITE" id="PS51294"/>
    </source>
</evidence>
<accession>A0A376B978</accession>
<feature type="compositionally biased region" description="Polar residues" evidence="5">
    <location>
        <begin position="501"/>
        <end position="526"/>
    </location>
</feature>
<dbReference type="PROSITE" id="PS50090">
    <property type="entry name" value="MYB_LIKE"/>
    <property type="match status" value="2"/>
</dbReference>
<dbReference type="PROSITE" id="PS51294">
    <property type="entry name" value="HTH_MYB"/>
    <property type="match status" value="2"/>
</dbReference>
<reference evidence="9" key="1">
    <citation type="submission" date="2018-06" db="EMBL/GenBank/DDBJ databases">
        <authorList>
            <person name="Guldener U."/>
        </authorList>
    </citation>
    <scope>NUCLEOTIDE SEQUENCE [LARGE SCALE GENOMIC DNA]</scope>
    <source>
        <strain evidence="9">UTAD17</strain>
    </source>
</reference>
<keyword evidence="4" id="KW-0539">Nucleus</keyword>
<keyword evidence="9" id="KW-1185">Reference proteome</keyword>
<evidence type="ECO:0000256" key="2">
    <source>
        <dbReference type="ARBA" id="ARBA00022737"/>
    </source>
</evidence>